<comment type="caution">
    <text evidence="1">The sequence shown here is derived from an EMBL/GenBank/DDBJ whole genome shotgun (WGS) entry which is preliminary data.</text>
</comment>
<gene>
    <name evidence="1" type="ORF">S06H3_35239</name>
</gene>
<reference evidence="1" key="1">
    <citation type="journal article" date="2014" name="Front. Microbiol.">
        <title>High frequency of phylogenetically diverse reductive dehalogenase-homologous genes in deep subseafloor sedimentary metagenomes.</title>
        <authorList>
            <person name="Kawai M."/>
            <person name="Futagami T."/>
            <person name="Toyoda A."/>
            <person name="Takaki Y."/>
            <person name="Nishi S."/>
            <person name="Hori S."/>
            <person name="Arai W."/>
            <person name="Tsubouchi T."/>
            <person name="Morono Y."/>
            <person name="Uchiyama I."/>
            <person name="Ito T."/>
            <person name="Fujiyama A."/>
            <person name="Inagaki F."/>
            <person name="Takami H."/>
        </authorList>
    </citation>
    <scope>NUCLEOTIDE SEQUENCE</scope>
    <source>
        <strain evidence="1">Expedition CK06-06</strain>
    </source>
</reference>
<evidence type="ECO:0000313" key="1">
    <source>
        <dbReference type="EMBL" id="GAI21446.1"/>
    </source>
</evidence>
<proteinExistence type="predicted"/>
<protein>
    <submittedName>
        <fullName evidence="1">Uncharacterized protein</fullName>
    </submittedName>
</protein>
<sequence length="66" mass="7532">MKSLRYKVEGFVTKTGTITRTDKGERVIYESENIEVEFVENEDSYVFTFPNHAGSGTILTIFKPIP</sequence>
<dbReference type="AlphaFoldDB" id="X1MTW4"/>
<dbReference type="EMBL" id="BARV01021248">
    <property type="protein sequence ID" value="GAI21446.1"/>
    <property type="molecule type" value="Genomic_DNA"/>
</dbReference>
<name>X1MTW4_9ZZZZ</name>
<organism evidence="1">
    <name type="scientific">marine sediment metagenome</name>
    <dbReference type="NCBI Taxonomy" id="412755"/>
    <lineage>
        <taxon>unclassified sequences</taxon>
        <taxon>metagenomes</taxon>
        <taxon>ecological metagenomes</taxon>
    </lineage>
</organism>
<accession>X1MTW4</accession>